<reference evidence="1 2" key="1">
    <citation type="submission" date="2021-12" db="EMBL/GenBank/DDBJ databases">
        <title>Genome sequencing of bacteria with rrn-lacking chromosome and rrn-plasmid.</title>
        <authorList>
            <person name="Anda M."/>
            <person name="Iwasaki W."/>
        </authorList>
    </citation>
    <scope>NUCLEOTIDE SEQUENCE [LARGE SCALE GENOMIC DNA]</scope>
    <source>
        <strain evidence="1 2">DSM 100852</strain>
        <plasmid evidence="1 2">pFA1</plasmid>
    </source>
</reference>
<dbReference type="RefSeq" id="WP_338394968.1">
    <property type="nucleotide sequence ID" value="NZ_AP025315.1"/>
</dbReference>
<keyword evidence="2" id="KW-1185">Reference proteome</keyword>
<organism evidence="1 2">
    <name type="scientific">Fulvitalea axinellae</name>
    <dbReference type="NCBI Taxonomy" id="1182444"/>
    <lineage>
        <taxon>Bacteria</taxon>
        <taxon>Pseudomonadati</taxon>
        <taxon>Bacteroidota</taxon>
        <taxon>Cytophagia</taxon>
        <taxon>Cytophagales</taxon>
        <taxon>Persicobacteraceae</taxon>
        <taxon>Fulvitalea</taxon>
    </lineage>
</organism>
<dbReference type="KEGG" id="fax:FUAX_39060"/>
<evidence type="ECO:0000313" key="1">
    <source>
        <dbReference type="EMBL" id="BDD11474.1"/>
    </source>
</evidence>
<accession>A0AAU9CH10</accession>
<keyword evidence="1" id="KW-0614">Plasmid</keyword>
<proteinExistence type="predicted"/>
<dbReference type="EMBL" id="AP025315">
    <property type="protein sequence ID" value="BDD11474.1"/>
    <property type="molecule type" value="Genomic_DNA"/>
</dbReference>
<dbReference type="AlphaFoldDB" id="A0AAU9CH10"/>
<evidence type="ECO:0000313" key="2">
    <source>
        <dbReference type="Proteomes" id="UP001348817"/>
    </source>
</evidence>
<gene>
    <name evidence="1" type="ORF">FUAX_39060</name>
</gene>
<dbReference type="Proteomes" id="UP001348817">
    <property type="component" value="Plasmid pFA1"/>
</dbReference>
<geneLocation type="plasmid" evidence="1 2">
    <name>pFA1</name>
</geneLocation>
<evidence type="ECO:0008006" key="3">
    <source>
        <dbReference type="Google" id="ProtNLM"/>
    </source>
</evidence>
<name>A0AAU9CH10_9BACT</name>
<sequence>MYAHLRKVLSILFFSILSIYGFSQEKQVWEIDRIRAKQALELKKDSLAIGKNEYMRNSQLFIKTEIPIQYAIGYQYAFKSGILLNGSIGVFSRTYATIAMDFMPSEDPAEKQRMDFFQANLYGGAVLEFGMGYQLRKSGFLGLASIQFQRFGVRATAKELIDNLDSEGSFNDLDDLEDRLSGSSLLSDFYYEDELRPVIKPTQFRISFGKMFRLKSVPRLSVTAFVSYNFNLSSSIKVETDSSIGSIILDNFVNPTLENSSGISFSQFQYPSLTFQFSYEFGRVIR</sequence>
<protein>
    <recommendedName>
        <fullName evidence="3">Outer membrane protein beta-barrel domain-containing protein</fullName>
    </recommendedName>
</protein>